<proteinExistence type="inferred from homology"/>
<keyword evidence="4" id="KW-0735">Signal-anchor</keyword>
<evidence type="ECO:0000256" key="5">
    <source>
        <dbReference type="ARBA" id="ARBA00022989"/>
    </source>
</evidence>
<name>S8D1D9_9LAMI</name>
<accession>S8D1D9</accession>
<dbReference type="Pfam" id="PF14416">
    <property type="entry name" value="PMR5N"/>
    <property type="match status" value="1"/>
</dbReference>
<dbReference type="GO" id="GO:0016020">
    <property type="term" value="C:membrane"/>
    <property type="evidence" value="ECO:0007669"/>
    <property type="project" value="UniProtKB-SubCell"/>
</dbReference>
<keyword evidence="10" id="KW-1185">Reference proteome</keyword>
<evidence type="ECO:0000313" key="10">
    <source>
        <dbReference type="Proteomes" id="UP000015453"/>
    </source>
</evidence>
<dbReference type="Proteomes" id="UP000015453">
    <property type="component" value="Unassembled WGS sequence"/>
</dbReference>
<sequence length="93" mass="11286">EGCNFFDGKWVWNNTTRPLYLEETCPFLVKQTTCLRNGRPDSFYQHWQWKPDDCHLPWFDGMKLMRMLRNKRMMFIGDSVQRGMFESMVCLTH</sequence>
<dbReference type="InterPro" id="IPR029962">
    <property type="entry name" value="TBL"/>
</dbReference>
<evidence type="ECO:0000256" key="6">
    <source>
        <dbReference type="ARBA" id="ARBA00023136"/>
    </source>
</evidence>
<evidence type="ECO:0000256" key="3">
    <source>
        <dbReference type="ARBA" id="ARBA00022692"/>
    </source>
</evidence>
<protein>
    <submittedName>
        <fullName evidence="9">Uncharacterized protein</fullName>
    </submittedName>
</protein>
<evidence type="ECO:0000256" key="2">
    <source>
        <dbReference type="ARBA" id="ARBA00007727"/>
    </source>
</evidence>
<dbReference type="Pfam" id="PF13839">
    <property type="entry name" value="PC-Esterase"/>
    <property type="match status" value="1"/>
</dbReference>
<organism evidence="9 10">
    <name type="scientific">Genlisea aurea</name>
    <dbReference type="NCBI Taxonomy" id="192259"/>
    <lineage>
        <taxon>Eukaryota</taxon>
        <taxon>Viridiplantae</taxon>
        <taxon>Streptophyta</taxon>
        <taxon>Embryophyta</taxon>
        <taxon>Tracheophyta</taxon>
        <taxon>Spermatophyta</taxon>
        <taxon>Magnoliopsida</taxon>
        <taxon>eudicotyledons</taxon>
        <taxon>Gunneridae</taxon>
        <taxon>Pentapetalae</taxon>
        <taxon>asterids</taxon>
        <taxon>lamiids</taxon>
        <taxon>Lamiales</taxon>
        <taxon>Lentibulariaceae</taxon>
        <taxon>Genlisea</taxon>
    </lineage>
</organism>
<keyword evidence="5" id="KW-1133">Transmembrane helix</keyword>
<dbReference type="GO" id="GO:0016413">
    <property type="term" value="F:O-acetyltransferase activity"/>
    <property type="evidence" value="ECO:0007669"/>
    <property type="project" value="InterPro"/>
</dbReference>
<evidence type="ECO:0000259" key="8">
    <source>
        <dbReference type="Pfam" id="PF14416"/>
    </source>
</evidence>
<gene>
    <name evidence="9" type="ORF">M569_03603</name>
</gene>
<dbReference type="AlphaFoldDB" id="S8D1D9"/>
<keyword evidence="6" id="KW-0472">Membrane</keyword>
<dbReference type="OrthoDB" id="630188at2759"/>
<evidence type="ECO:0000313" key="9">
    <source>
        <dbReference type="EMBL" id="EPS71156.1"/>
    </source>
</evidence>
<feature type="non-terminal residue" evidence="9">
    <location>
        <position position="93"/>
    </location>
</feature>
<feature type="non-terminal residue" evidence="9">
    <location>
        <position position="1"/>
    </location>
</feature>
<keyword evidence="3" id="KW-0812">Transmembrane</keyword>
<evidence type="ECO:0000256" key="4">
    <source>
        <dbReference type="ARBA" id="ARBA00022968"/>
    </source>
</evidence>
<dbReference type="GO" id="GO:0005794">
    <property type="term" value="C:Golgi apparatus"/>
    <property type="evidence" value="ECO:0007669"/>
    <property type="project" value="TreeGrafter"/>
</dbReference>
<evidence type="ECO:0000256" key="1">
    <source>
        <dbReference type="ARBA" id="ARBA00004167"/>
    </source>
</evidence>
<dbReference type="EMBL" id="AUSU01001380">
    <property type="protein sequence ID" value="EPS71156.1"/>
    <property type="molecule type" value="Genomic_DNA"/>
</dbReference>
<comment type="similarity">
    <text evidence="2">Belongs to the PC-esterase family. TBL subfamily.</text>
</comment>
<dbReference type="InterPro" id="IPR026057">
    <property type="entry name" value="TBL_C"/>
</dbReference>
<feature type="domain" description="Trichome birefringence-like N-terminal" evidence="8">
    <location>
        <begin position="2"/>
        <end position="55"/>
    </location>
</feature>
<dbReference type="PANTHER" id="PTHR32285">
    <property type="entry name" value="PROTEIN TRICHOME BIREFRINGENCE-LIKE 9-RELATED"/>
    <property type="match status" value="1"/>
</dbReference>
<dbReference type="InterPro" id="IPR025846">
    <property type="entry name" value="TBL_N"/>
</dbReference>
<evidence type="ECO:0000259" key="7">
    <source>
        <dbReference type="Pfam" id="PF13839"/>
    </source>
</evidence>
<dbReference type="PANTHER" id="PTHR32285:SF217">
    <property type="entry name" value="PROTEIN TRICHOME BIREFRINGENCE-LIKE 31"/>
    <property type="match status" value="1"/>
</dbReference>
<feature type="domain" description="Trichome birefringence-like C-terminal" evidence="7">
    <location>
        <begin position="56"/>
        <end position="92"/>
    </location>
</feature>
<comment type="caution">
    <text evidence="9">The sequence shown here is derived from an EMBL/GenBank/DDBJ whole genome shotgun (WGS) entry which is preliminary data.</text>
</comment>
<reference evidence="9 10" key="1">
    <citation type="journal article" date="2013" name="BMC Genomics">
        <title>The miniature genome of a carnivorous plant Genlisea aurea contains a low number of genes and short non-coding sequences.</title>
        <authorList>
            <person name="Leushkin E.V."/>
            <person name="Sutormin R.A."/>
            <person name="Nabieva E.R."/>
            <person name="Penin A.A."/>
            <person name="Kondrashov A.S."/>
            <person name="Logacheva M.D."/>
        </authorList>
    </citation>
    <scope>NUCLEOTIDE SEQUENCE [LARGE SCALE GENOMIC DNA]</scope>
</reference>
<comment type="subcellular location">
    <subcellularLocation>
        <location evidence="1">Membrane</location>
        <topology evidence="1">Single-pass membrane protein</topology>
    </subcellularLocation>
</comment>